<proteinExistence type="predicted"/>
<dbReference type="InterPro" id="IPR042099">
    <property type="entry name" value="ANL_N_sf"/>
</dbReference>
<dbReference type="EMBL" id="JAHBFI010000014">
    <property type="protein sequence ID" value="MBZ5962723.1"/>
    <property type="molecule type" value="Genomic_DNA"/>
</dbReference>
<reference evidence="1" key="1">
    <citation type="submission" date="2021-05" db="EMBL/GenBank/DDBJ databases">
        <title>Pangenome of Leuconostoc gelidum warrants species status for Leuconostoc gelidum subsp. gasicomitatum.</title>
        <authorList>
            <person name="Johansson P."/>
            <person name="Sade E."/>
            <person name="Hultman J."/>
            <person name="Auvinen P."/>
            <person name="Bjorkroth J."/>
        </authorList>
    </citation>
    <scope>NUCLEOTIDE SEQUENCE</scope>
    <source>
        <strain evidence="1">A.21.4</strain>
    </source>
</reference>
<dbReference type="Proteomes" id="UP000752647">
    <property type="component" value="Unassembled WGS sequence"/>
</dbReference>
<accession>A0A9Q3SY65</accession>
<name>A0A9Q3SY65_9LACO</name>
<gene>
    <name evidence="1" type="ORF">KIJ12_06130</name>
</gene>
<protein>
    <submittedName>
        <fullName evidence="1">Peptide synthetase</fullName>
    </submittedName>
</protein>
<comment type="caution">
    <text evidence="1">The sequence shown here is derived from an EMBL/GenBank/DDBJ whole genome shotgun (WGS) entry which is preliminary data.</text>
</comment>
<evidence type="ECO:0000313" key="2">
    <source>
        <dbReference type="Proteomes" id="UP000752647"/>
    </source>
</evidence>
<organism evidence="1 2">
    <name type="scientific">Leuconostoc gasicomitatum</name>
    <dbReference type="NCBI Taxonomy" id="115778"/>
    <lineage>
        <taxon>Bacteria</taxon>
        <taxon>Bacillati</taxon>
        <taxon>Bacillota</taxon>
        <taxon>Bacilli</taxon>
        <taxon>Lactobacillales</taxon>
        <taxon>Lactobacillaceae</taxon>
        <taxon>Leuconostoc</taxon>
        <taxon>Leuconostoc gelidum group</taxon>
    </lineage>
</organism>
<sequence length="200" mass="21817">MQTNTLSTGTSITNTDNLAEMVIAAVKRSPKQTITYAGSDLMQTMSYQATLDEAEKILMNLQDAGLKSGDNVVLALEKHSDNIPLLWACVLGGFVPCPITIKVSDTDLWNNTLKHISGLLDNPTFIIDKKNDIRGISADVTISYGEFARPAYKLVAQEAASMIKKTKLGIISKAYHIVPVQNPDSFVKAIKKSFVEENAN</sequence>
<dbReference type="AlphaFoldDB" id="A0A9Q3SY65"/>
<dbReference type="RefSeq" id="WP_224144221.1">
    <property type="nucleotide sequence ID" value="NZ_CBCPIF010000001.1"/>
</dbReference>
<evidence type="ECO:0000313" key="1">
    <source>
        <dbReference type="EMBL" id="MBZ5962723.1"/>
    </source>
</evidence>
<dbReference type="Gene3D" id="3.40.50.12780">
    <property type="entry name" value="N-terminal domain of ligase-like"/>
    <property type="match status" value="1"/>
</dbReference>
<dbReference type="SUPFAM" id="SSF56801">
    <property type="entry name" value="Acetyl-CoA synthetase-like"/>
    <property type="match status" value="1"/>
</dbReference>